<dbReference type="RefSeq" id="WP_207109646.1">
    <property type="nucleotide sequence ID" value="NZ_JAFLVR010000042.1"/>
</dbReference>
<evidence type="ECO:0000313" key="1">
    <source>
        <dbReference type="EMBL" id="MBO0453890.1"/>
    </source>
</evidence>
<evidence type="ECO:0000313" key="2">
    <source>
        <dbReference type="Proteomes" id="UP000664495"/>
    </source>
</evidence>
<dbReference type="EMBL" id="JAFLVR010000042">
    <property type="protein sequence ID" value="MBO0453890.1"/>
    <property type="molecule type" value="Genomic_DNA"/>
</dbReference>
<accession>A0ABS3HKC3</accession>
<name>A0ABS3HKC3_9ENTE</name>
<organism evidence="1 2">
    <name type="scientific">Candidatus Enterococcus murrayae</name>
    <dbReference type="NCBI Taxonomy" id="2815321"/>
    <lineage>
        <taxon>Bacteria</taxon>
        <taxon>Bacillati</taxon>
        <taxon>Bacillota</taxon>
        <taxon>Bacilli</taxon>
        <taxon>Lactobacillales</taxon>
        <taxon>Enterococcaceae</taxon>
        <taxon>Enterococcus</taxon>
    </lineage>
</organism>
<keyword evidence="2" id="KW-1185">Reference proteome</keyword>
<proteinExistence type="predicted"/>
<protein>
    <submittedName>
        <fullName evidence="1">Uncharacterized protein</fullName>
    </submittedName>
</protein>
<gene>
    <name evidence="1" type="ORF">JZO85_16660</name>
</gene>
<dbReference type="Proteomes" id="UP000664495">
    <property type="component" value="Unassembled WGS sequence"/>
</dbReference>
<reference evidence="1 2" key="1">
    <citation type="submission" date="2021-03" db="EMBL/GenBank/DDBJ databases">
        <title>Enterococcal diversity collection.</title>
        <authorList>
            <person name="Gilmore M.S."/>
            <person name="Schwartzman J."/>
            <person name="Van Tyne D."/>
            <person name="Martin M."/>
            <person name="Earl A.M."/>
            <person name="Manson A.L."/>
            <person name="Straub T."/>
            <person name="Salamzade R."/>
            <person name="Saavedra J."/>
            <person name="Lebreton F."/>
            <person name="Prichula J."/>
            <person name="Schaufler K."/>
            <person name="Gaca A."/>
            <person name="Sgardioli B."/>
            <person name="Wagenaar J."/>
            <person name="Strong T."/>
        </authorList>
    </citation>
    <scope>NUCLEOTIDE SEQUENCE [LARGE SCALE GENOMIC DNA]</scope>
    <source>
        <strain evidence="1 2">MJM16</strain>
    </source>
</reference>
<comment type="caution">
    <text evidence="1">The sequence shown here is derived from an EMBL/GenBank/DDBJ whole genome shotgun (WGS) entry which is preliminary data.</text>
</comment>
<sequence>MTIAKDKVRKTVTFDPEVYEYLGKRAKEQEKQVNGKVYIATIIDELVRNDMKIRKIFGGQ</sequence>